<dbReference type="SUPFAM" id="SSF109604">
    <property type="entry name" value="HD-domain/PDEase-like"/>
    <property type="match status" value="1"/>
</dbReference>
<dbReference type="PANTHER" id="PTHR33525">
    <property type="match status" value="1"/>
</dbReference>
<reference evidence="2 3" key="1">
    <citation type="submission" date="2024-08" db="EMBL/GenBank/DDBJ databases">
        <title>Whole-genome sequencing of halo(alkali)philic microorganisms from hypersaline lakes.</title>
        <authorList>
            <person name="Sorokin D.Y."/>
            <person name="Merkel A.Y."/>
            <person name="Messina E."/>
            <person name="Yakimov M."/>
        </authorList>
    </citation>
    <scope>NUCLEOTIDE SEQUENCE [LARGE SCALE GENOMIC DNA]</scope>
    <source>
        <strain evidence="2 3">Cl-TMA</strain>
    </source>
</reference>
<dbReference type="InterPro" id="IPR052340">
    <property type="entry name" value="RNase_Y/CdgJ"/>
</dbReference>
<sequence length="402" mass="44504">MEKRHLVRQSILNAQRGLAGYDLQVWEKDGREGAHRHPTAESARLLINLINSSDLAKLVESQPVFLSFPGAFLFHDYEEMLPPGRIILMAPQTAEDTGLVEAIRARRAEGVRVGFDIDAAGPAPPSEVVAELDFLRFDLARLGEGDGLSAATEPFRATPVPWIARNVHSHSDFERCLELGFGLFTGQFFTQPLLFSKDGLSARQMALVEVFQQLSAGAEFPEIEATFKAYPDLSFQLLELLNSAAMRRKEPIYSIRQSLVLLGQNNLRKWVALLLFTGGDGEGPNPLYEEAVIRGRIMEMAASRIQDSDAFTGGAFLTGIFSVIQALLMRPLRQIAQDLQLDRGIALALVERKGVLGHLLDTVAKLREEKAPEPKLAVGGITFRDQDWFSFEEQASLEYGIG</sequence>
<dbReference type="InterPro" id="IPR013976">
    <property type="entry name" value="HDOD"/>
</dbReference>
<protein>
    <submittedName>
        <fullName evidence="2">EAL and HDOD domain-containing protein</fullName>
    </submittedName>
</protein>
<dbReference type="Pfam" id="PF08668">
    <property type="entry name" value="HDOD"/>
    <property type="match status" value="1"/>
</dbReference>
<keyword evidence="3" id="KW-1185">Reference proteome</keyword>
<dbReference type="RefSeq" id="WP_373655724.1">
    <property type="nucleotide sequence ID" value="NZ_JBGUAW010000005.1"/>
</dbReference>
<feature type="domain" description="HDOD" evidence="1">
    <location>
        <begin position="200"/>
        <end position="387"/>
    </location>
</feature>
<name>A0ABV4TXS6_9GAMM</name>
<dbReference type="Gene3D" id="1.10.3210.10">
    <property type="entry name" value="Hypothetical protein af1432"/>
    <property type="match status" value="1"/>
</dbReference>
<evidence type="ECO:0000313" key="2">
    <source>
        <dbReference type="EMBL" id="MFA9460941.1"/>
    </source>
</evidence>
<comment type="caution">
    <text evidence="2">The sequence shown here is derived from an EMBL/GenBank/DDBJ whole genome shotgun (WGS) entry which is preliminary data.</text>
</comment>
<dbReference type="PIRSF" id="PIRSF003180">
    <property type="entry name" value="DiGMPpdiest_YuxH"/>
    <property type="match status" value="1"/>
</dbReference>
<accession>A0ABV4TXS6</accession>
<dbReference type="EMBL" id="JBGUAW010000005">
    <property type="protein sequence ID" value="MFA9460941.1"/>
    <property type="molecule type" value="Genomic_DNA"/>
</dbReference>
<gene>
    <name evidence="2" type="ORF">ACERLL_08900</name>
</gene>
<evidence type="ECO:0000313" key="3">
    <source>
        <dbReference type="Proteomes" id="UP001575181"/>
    </source>
</evidence>
<dbReference type="Proteomes" id="UP001575181">
    <property type="component" value="Unassembled WGS sequence"/>
</dbReference>
<dbReference type="PANTHER" id="PTHR33525:SF4">
    <property type="entry name" value="CYCLIC DI-GMP PHOSPHODIESTERASE CDGJ"/>
    <property type="match status" value="1"/>
</dbReference>
<proteinExistence type="predicted"/>
<evidence type="ECO:0000259" key="1">
    <source>
        <dbReference type="PROSITE" id="PS51833"/>
    </source>
</evidence>
<organism evidence="2 3">
    <name type="scientific">Thiohalorhabdus methylotrophus</name>
    <dbReference type="NCBI Taxonomy" id="3242694"/>
    <lineage>
        <taxon>Bacteria</taxon>
        <taxon>Pseudomonadati</taxon>
        <taxon>Pseudomonadota</taxon>
        <taxon>Gammaproteobacteria</taxon>
        <taxon>Thiohalorhabdales</taxon>
        <taxon>Thiohalorhabdaceae</taxon>
        <taxon>Thiohalorhabdus</taxon>
    </lineage>
</organism>
<dbReference type="PROSITE" id="PS51833">
    <property type="entry name" value="HDOD"/>
    <property type="match status" value="1"/>
</dbReference>
<dbReference type="InterPro" id="IPR014408">
    <property type="entry name" value="dGMP_Pdiesterase_EAL/HD-GYP"/>
</dbReference>